<organism evidence="1 2">
    <name type="scientific">Sorghum bicolor</name>
    <name type="common">Sorghum</name>
    <name type="synonym">Sorghum vulgare</name>
    <dbReference type="NCBI Taxonomy" id="4558"/>
    <lineage>
        <taxon>Eukaryota</taxon>
        <taxon>Viridiplantae</taxon>
        <taxon>Streptophyta</taxon>
        <taxon>Embryophyta</taxon>
        <taxon>Tracheophyta</taxon>
        <taxon>Spermatophyta</taxon>
        <taxon>Magnoliopsida</taxon>
        <taxon>Liliopsida</taxon>
        <taxon>Poales</taxon>
        <taxon>Poaceae</taxon>
        <taxon>PACMAD clade</taxon>
        <taxon>Panicoideae</taxon>
        <taxon>Andropogonodae</taxon>
        <taxon>Andropogoneae</taxon>
        <taxon>Sorghinae</taxon>
        <taxon>Sorghum</taxon>
    </lineage>
</organism>
<evidence type="ECO:0008006" key="3">
    <source>
        <dbReference type="Google" id="ProtNLM"/>
    </source>
</evidence>
<evidence type="ECO:0000313" key="1">
    <source>
        <dbReference type="EMBL" id="KAG0545181.1"/>
    </source>
</evidence>
<accession>A0A921RSZ5</accession>
<dbReference type="PANTHER" id="PTHR31479:SF25">
    <property type="entry name" value="OS07G0527900 PROTEIN"/>
    <property type="match status" value="1"/>
</dbReference>
<dbReference type="KEGG" id="sbi:8084061"/>
<reference evidence="1" key="1">
    <citation type="journal article" date="2019" name="BMC Genomics">
        <title>A new reference genome for Sorghum bicolor reveals high levels of sequence similarity between sweet and grain genotypes: implications for the genetics of sugar metabolism.</title>
        <authorList>
            <person name="Cooper E.A."/>
            <person name="Brenton Z.W."/>
            <person name="Flinn B.S."/>
            <person name="Jenkins J."/>
            <person name="Shu S."/>
            <person name="Flowers D."/>
            <person name="Luo F."/>
            <person name="Wang Y."/>
            <person name="Xia P."/>
            <person name="Barry K."/>
            <person name="Daum C."/>
            <person name="Lipzen A."/>
            <person name="Yoshinaga Y."/>
            <person name="Schmutz J."/>
            <person name="Saski C."/>
            <person name="Vermerris W."/>
            <person name="Kresovich S."/>
        </authorList>
    </citation>
    <scope>NUCLEOTIDE SEQUENCE</scope>
</reference>
<dbReference type="Gene3D" id="3.40.50.1820">
    <property type="entry name" value="alpha/beta hydrolase"/>
    <property type="match status" value="1"/>
</dbReference>
<dbReference type="EMBL" id="CM027681">
    <property type="protein sequence ID" value="KAG0545181.1"/>
    <property type="molecule type" value="Genomic_DNA"/>
</dbReference>
<dbReference type="PANTHER" id="PTHR31479">
    <property type="entry name" value="ALPHA/BETA-HYDROLASES SUPERFAMILY PROTEIN"/>
    <property type="match status" value="1"/>
</dbReference>
<reference evidence="1" key="2">
    <citation type="submission" date="2020-10" db="EMBL/GenBank/DDBJ databases">
        <authorList>
            <person name="Cooper E.A."/>
            <person name="Brenton Z.W."/>
            <person name="Flinn B.S."/>
            <person name="Jenkins J."/>
            <person name="Shu S."/>
            <person name="Flowers D."/>
            <person name="Luo F."/>
            <person name="Wang Y."/>
            <person name="Xia P."/>
            <person name="Barry K."/>
            <person name="Daum C."/>
            <person name="Lipzen A."/>
            <person name="Yoshinaga Y."/>
            <person name="Schmutz J."/>
            <person name="Saski C."/>
            <person name="Vermerris W."/>
            <person name="Kresovich S."/>
        </authorList>
    </citation>
    <scope>NUCLEOTIDE SEQUENCE</scope>
</reference>
<evidence type="ECO:0000313" key="2">
    <source>
        <dbReference type="Proteomes" id="UP000807115"/>
    </source>
</evidence>
<dbReference type="Proteomes" id="UP000807115">
    <property type="component" value="Chromosome 2"/>
</dbReference>
<dbReference type="OrthoDB" id="581375at2759"/>
<dbReference type="InterPro" id="IPR029058">
    <property type="entry name" value="AB_hydrolase_fold"/>
</dbReference>
<gene>
    <name evidence="1" type="ORF">BDA96_02G339600</name>
</gene>
<dbReference type="Gramene" id="EER99468">
    <property type="protein sequence ID" value="EER99468"/>
    <property type="gene ID" value="SORBI_3002G323500"/>
</dbReference>
<sequence length="396" mass="45134">MGRSYDRDNFYVYGPTDLTQIEVDWNNEEHRRCITACLVKGTYILESEHQIRRKEEGKGKFAAAWWENFHFRLHHVLQSECNCVCCKIRRRLELSDQSTIRSFVYGAIFEYVPPDDVKNRRRHPSAPRFVVAFRGTMPRDATAVGDMRLNLMVLLNRQRFCSRFTEARKHVISLLSSIPPPPPAAAGGSGGRAVAGGGTANSNSVGVWLAGHSLGASIALYVGRDMVTTRGCSLPTFLFNPPHVSAAPLIDAAVMSSEAAKMYLYMSSYVIKCVLGMTFLKSHRKDMEKLFEQLSPWVPNLYVHRKDIICKGFIDYFEQREKAKELSTRVGNSAATLSYRDMVYSVFNKHSGRQHLLPCAVLWISHGDNPHALRQWWRPTGPEQDLRRQEYSWTLR</sequence>
<protein>
    <recommendedName>
        <fullName evidence="3">Fungal lipase-like domain-containing protein</fullName>
    </recommendedName>
</protein>
<dbReference type="AlphaFoldDB" id="A0A921RSZ5"/>
<name>A0A921RSZ5_SORBI</name>
<comment type="caution">
    <text evidence="1">The sequence shown here is derived from an EMBL/GenBank/DDBJ whole genome shotgun (WGS) entry which is preliminary data.</text>
</comment>
<dbReference type="OMA" id="VLWISHG"/>
<dbReference type="SUPFAM" id="SSF53474">
    <property type="entry name" value="alpha/beta-Hydrolases"/>
    <property type="match status" value="1"/>
</dbReference>
<proteinExistence type="predicted"/>